<accession>A0A1F7S204</accession>
<dbReference type="EMBL" id="MGDE01000002">
    <property type="protein sequence ID" value="OGL47845.1"/>
    <property type="molecule type" value="Genomic_DNA"/>
</dbReference>
<evidence type="ECO:0000313" key="2">
    <source>
        <dbReference type="EMBL" id="OGL47845.1"/>
    </source>
</evidence>
<dbReference type="AlphaFoldDB" id="A0A1F7S204"/>
<evidence type="ECO:0000313" key="3">
    <source>
        <dbReference type="Proteomes" id="UP000178797"/>
    </source>
</evidence>
<keyword evidence="1" id="KW-0472">Membrane</keyword>
<dbReference type="Proteomes" id="UP000178797">
    <property type="component" value="Unassembled WGS sequence"/>
</dbReference>
<sequence length="69" mass="8102">MTKSKVQIRIVKIIALKIKTRHPAVMILARRTIYVSCLKLFSLNVFLILIKNFICDLKIKFFRFTISFG</sequence>
<keyword evidence="1" id="KW-1133">Transmembrane helix</keyword>
<reference evidence="2 3" key="1">
    <citation type="journal article" date="2016" name="Nat. Commun.">
        <title>Thousands of microbial genomes shed light on interconnected biogeochemical processes in an aquifer system.</title>
        <authorList>
            <person name="Anantharaman K."/>
            <person name="Brown C.T."/>
            <person name="Hug L.A."/>
            <person name="Sharon I."/>
            <person name="Castelle C.J."/>
            <person name="Probst A.J."/>
            <person name="Thomas B.C."/>
            <person name="Singh A."/>
            <person name="Wilkins M.J."/>
            <person name="Karaoz U."/>
            <person name="Brodie E.L."/>
            <person name="Williams K.H."/>
            <person name="Hubbard S.S."/>
            <person name="Banfield J.F."/>
        </authorList>
    </citation>
    <scope>NUCLEOTIDE SEQUENCE [LARGE SCALE GENOMIC DNA]</scope>
</reference>
<protein>
    <submittedName>
        <fullName evidence="2">Uncharacterized protein</fullName>
    </submittedName>
</protein>
<organism evidence="2 3">
    <name type="scientific">Candidatus Schekmanbacteria bacterium RBG_16_38_10</name>
    <dbReference type="NCBI Taxonomy" id="1817879"/>
    <lineage>
        <taxon>Bacteria</taxon>
        <taxon>Candidatus Schekmaniibacteriota</taxon>
    </lineage>
</organism>
<keyword evidence="1" id="KW-0812">Transmembrane</keyword>
<feature type="transmembrane region" description="Helical" evidence="1">
    <location>
        <begin position="33"/>
        <end position="54"/>
    </location>
</feature>
<comment type="caution">
    <text evidence="2">The sequence shown here is derived from an EMBL/GenBank/DDBJ whole genome shotgun (WGS) entry which is preliminary data.</text>
</comment>
<evidence type="ECO:0000256" key="1">
    <source>
        <dbReference type="SAM" id="Phobius"/>
    </source>
</evidence>
<gene>
    <name evidence="2" type="ORF">A2W05_02850</name>
</gene>
<name>A0A1F7S204_9BACT</name>
<proteinExistence type="predicted"/>